<dbReference type="Gene3D" id="1.10.357.140">
    <property type="entry name" value="UbiA prenyltransferase"/>
    <property type="match status" value="1"/>
</dbReference>
<keyword evidence="4 5" id="KW-0472">Membrane</keyword>
<feature type="transmembrane region" description="Helical" evidence="5">
    <location>
        <begin position="282"/>
        <end position="300"/>
    </location>
</feature>
<dbReference type="EMBL" id="JBHLXH010000003">
    <property type="protein sequence ID" value="MFC0224786.1"/>
    <property type="molecule type" value="Genomic_DNA"/>
</dbReference>
<keyword evidence="6" id="KW-0328">Glycosyltransferase</keyword>
<evidence type="ECO:0000256" key="5">
    <source>
        <dbReference type="SAM" id="Phobius"/>
    </source>
</evidence>
<dbReference type="NCBIfam" id="NF008978">
    <property type="entry name" value="PRK12324.1-4"/>
    <property type="match status" value="1"/>
</dbReference>
<feature type="transmembrane region" description="Helical" evidence="5">
    <location>
        <begin position="90"/>
        <end position="112"/>
    </location>
</feature>
<dbReference type="CDD" id="cd13963">
    <property type="entry name" value="PT_UbiA_2"/>
    <property type="match status" value="1"/>
</dbReference>
<feature type="transmembrane region" description="Helical" evidence="5">
    <location>
        <begin position="215"/>
        <end position="234"/>
    </location>
</feature>
<name>A0ABV6E774_9ACTN</name>
<feature type="transmembrane region" description="Helical" evidence="5">
    <location>
        <begin position="118"/>
        <end position="138"/>
    </location>
</feature>
<reference evidence="6 7" key="1">
    <citation type="submission" date="2024-09" db="EMBL/GenBank/DDBJ databases">
        <authorList>
            <person name="Sun Q."/>
            <person name="Mori K."/>
        </authorList>
    </citation>
    <scope>NUCLEOTIDE SEQUENCE [LARGE SCALE GENOMIC DNA]</scope>
    <source>
        <strain evidence="6 7">CCM 8654</strain>
    </source>
</reference>
<gene>
    <name evidence="6" type="ORF">ACFFJG_20015</name>
</gene>
<sequence length="302" mass="32120">MTQTRPVEPLLRGRRGGAIVSALRPRQWTKNLLVLAAPVFAGEVASPGVVGATLLTCAAFCLGSSAVYLLNDVCDVELDRAHPVKRHRAVASGALPLRLATVLSVVLAVAGLALTALIGWQVLAIYACYVGLNVSYSLRLKHEPVVDIALIASGFLLRAIAGGAANDISLSQWFLLIAAFGSLFVAAGKRYGEVSLMGAGESVTRTSLRRYSATYLRFVWTMSAAVLVMSYGLWSFEISDRENMPWAAGSMVPFVLGVLRYAMDVDSGAAGEPEDLAFGDRVLQLFGAAWLALVVVAVYARG</sequence>
<keyword evidence="2 5" id="KW-0812">Transmembrane</keyword>
<accession>A0ABV6E774</accession>
<evidence type="ECO:0000256" key="4">
    <source>
        <dbReference type="ARBA" id="ARBA00023136"/>
    </source>
</evidence>
<evidence type="ECO:0000256" key="3">
    <source>
        <dbReference type="ARBA" id="ARBA00022989"/>
    </source>
</evidence>
<comment type="caution">
    <text evidence="6">The sequence shown here is derived from an EMBL/GenBank/DDBJ whole genome shotgun (WGS) entry which is preliminary data.</text>
</comment>
<dbReference type="EC" id="2.4.2.45" evidence="6"/>
<evidence type="ECO:0000256" key="2">
    <source>
        <dbReference type="ARBA" id="ARBA00022692"/>
    </source>
</evidence>
<dbReference type="RefSeq" id="WP_378520564.1">
    <property type="nucleotide sequence ID" value="NZ_CBCSDI010000001.1"/>
</dbReference>
<dbReference type="Proteomes" id="UP001589698">
    <property type="component" value="Unassembled WGS sequence"/>
</dbReference>
<evidence type="ECO:0000313" key="6">
    <source>
        <dbReference type="EMBL" id="MFC0224786.1"/>
    </source>
</evidence>
<evidence type="ECO:0000313" key="7">
    <source>
        <dbReference type="Proteomes" id="UP001589698"/>
    </source>
</evidence>
<proteinExistence type="predicted"/>
<dbReference type="Pfam" id="PF01040">
    <property type="entry name" value="UbiA"/>
    <property type="match status" value="1"/>
</dbReference>
<keyword evidence="7" id="KW-1185">Reference proteome</keyword>
<comment type="subcellular location">
    <subcellularLocation>
        <location evidence="1">Membrane</location>
        <topology evidence="1">Multi-pass membrane protein</topology>
    </subcellularLocation>
</comment>
<organism evidence="6 7">
    <name type="scientific">Nocardioides zeicaulis</name>
    <dbReference type="NCBI Taxonomy" id="1776857"/>
    <lineage>
        <taxon>Bacteria</taxon>
        <taxon>Bacillati</taxon>
        <taxon>Actinomycetota</taxon>
        <taxon>Actinomycetes</taxon>
        <taxon>Propionibacteriales</taxon>
        <taxon>Nocardioidaceae</taxon>
        <taxon>Nocardioides</taxon>
    </lineage>
</organism>
<dbReference type="InterPro" id="IPR000537">
    <property type="entry name" value="UbiA_prenyltransferase"/>
</dbReference>
<dbReference type="GO" id="GO:0016757">
    <property type="term" value="F:glycosyltransferase activity"/>
    <property type="evidence" value="ECO:0007669"/>
    <property type="project" value="UniProtKB-KW"/>
</dbReference>
<feature type="transmembrane region" description="Helical" evidence="5">
    <location>
        <begin position="145"/>
        <end position="164"/>
    </location>
</feature>
<feature type="transmembrane region" description="Helical" evidence="5">
    <location>
        <begin position="49"/>
        <end position="70"/>
    </location>
</feature>
<dbReference type="InterPro" id="IPR044878">
    <property type="entry name" value="UbiA_sf"/>
</dbReference>
<keyword evidence="3 5" id="KW-1133">Transmembrane helix</keyword>
<evidence type="ECO:0000256" key="1">
    <source>
        <dbReference type="ARBA" id="ARBA00004141"/>
    </source>
</evidence>
<feature type="transmembrane region" description="Helical" evidence="5">
    <location>
        <begin position="170"/>
        <end position="187"/>
    </location>
</feature>
<protein>
    <submittedName>
        <fullName evidence="6">Decaprenyl-phosphate phosphoribosyltransferase</fullName>
        <ecNumber evidence="6">2.4.2.45</ecNumber>
    </submittedName>
</protein>
<keyword evidence="6" id="KW-0808">Transferase</keyword>